<evidence type="ECO:0000313" key="2">
    <source>
        <dbReference type="EMBL" id="ARQ01505.1"/>
    </source>
</evidence>
<dbReference type="STRING" id="1235591.CAK95_22145"/>
<keyword evidence="1" id="KW-1133">Transmembrane helix</keyword>
<dbReference type="EMBL" id="CP021112">
    <property type="protein sequence ID" value="ARQ01505.1"/>
    <property type="molecule type" value="Genomic_DNA"/>
</dbReference>
<dbReference type="Proteomes" id="UP000194137">
    <property type="component" value="Chromosome"/>
</dbReference>
<keyword evidence="3" id="KW-1185">Reference proteome</keyword>
<organism evidence="2 3">
    <name type="scientific">Pseudorhodoplanes sinuspersici</name>
    <dbReference type="NCBI Taxonomy" id="1235591"/>
    <lineage>
        <taxon>Bacteria</taxon>
        <taxon>Pseudomonadati</taxon>
        <taxon>Pseudomonadota</taxon>
        <taxon>Alphaproteobacteria</taxon>
        <taxon>Hyphomicrobiales</taxon>
        <taxon>Pseudorhodoplanes</taxon>
    </lineage>
</organism>
<dbReference type="RefSeq" id="WP_086089895.1">
    <property type="nucleotide sequence ID" value="NZ_CP021112.1"/>
</dbReference>
<gene>
    <name evidence="2" type="ORF">CAK95_22145</name>
</gene>
<dbReference type="KEGG" id="psin:CAK95_22145"/>
<evidence type="ECO:0000313" key="3">
    <source>
        <dbReference type="Proteomes" id="UP000194137"/>
    </source>
</evidence>
<name>A0A1W6ZXM0_9HYPH</name>
<proteinExistence type="predicted"/>
<keyword evidence="1" id="KW-0472">Membrane</keyword>
<sequence length="60" mass="6568">MPIGPALLLARREVARLAPARPAEALRVVLRFAVFFVVALAVVLLAAFFAFAMMRVPFGR</sequence>
<evidence type="ECO:0000256" key="1">
    <source>
        <dbReference type="SAM" id="Phobius"/>
    </source>
</evidence>
<protein>
    <submittedName>
        <fullName evidence="2">Uncharacterized protein</fullName>
    </submittedName>
</protein>
<dbReference type="AlphaFoldDB" id="A0A1W6ZXM0"/>
<reference evidence="2 3" key="1">
    <citation type="submission" date="2017-05" db="EMBL/GenBank/DDBJ databases">
        <title>Full genome sequence of Pseudorhodoplanes sinuspersici.</title>
        <authorList>
            <person name="Dastgheib S.M.M."/>
            <person name="Shavandi M."/>
            <person name="Tirandaz H."/>
        </authorList>
    </citation>
    <scope>NUCLEOTIDE SEQUENCE [LARGE SCALE GENOMIC DNA]</scope>
    <source>
        <strain evidence="2 3">RIPI110</strain>
    </source>
</reference>
<feature type="transmembrane region" description="Helical" evidence="1">
    <location>
        <begin position="32"/>
        <end position="54"/>
    </location>
</feature>
<accession>A0A1W6ZXM0</accession>
<keyword evidence="1" id="KW-0812">Transmembrane</keyword>